<evidence type="ECO:0000256" key="16">
    <source>
        <dbReference type="ARBA" id="ARBA00023180"/>
    </source>
</evidence>
<feature type="domain" description="EGF-like" evidence="20">
    <location>
        <begin position="2231"/>
        <end position="2269"/>
    </location>
</feature>
<dbReference type="GO" id="GO:0005509">
    <property type="term" value="F:calcium ion binding"/>
    <property type="evidence" value="ECO:0007669"/>
    <property type="project" value="InterPro"/>
</dbReference>
<dbReference type="Pfam" id="PF12662">
    <property type="entry name" value="cEGF"/>
    <property type="match status" value="2"/>
</dbReference>
<keyword evidence="8" id="KW-0812">Transmembrane</keyword>
<feature type="signal peptide" evidence="19">
    <location>
        <begin position="1"/>
        <end position="21"/>
    </location>
</feature>
<dbReference type="PANTHER" id="PTHR24034:SF209">
    <property type="entry name" value="EGF-LIKE DOMAIN-CONTAINING PROTEIN"/>
    <property type="match status" value="1"/>
</dbReference>
<dbReference type="GO" id="GO:0006897">
    <property type="term" value="P:endocytosis"/>
    <property type="evidence" value="ECO:0007669"/>
    <property type="project" value="UniProtKB-KW"/>
</dbReference>
<keyword evidence="22" id="KW-1185">Reference proteome</keyword>
<evidence type="ECO:0000256" key="5">
    <source>
        <dbReference type="ARBA" id="ARBA00022530"/>
    </source>
</evidence>
<keyword evidence="6 17" id="KW-0245">EGF-like domain</keyword>
<evidence type="ECO:0000256" key="17">
    <source>
        <dbReference type="PROSITE-ProRule" id="PRU00076"/>
    </source>
</evidence>
<feature type="domain" description="EGF-like" evidence="20">
    <location>
        <begin position="1589"/>
        <end position="1630"/>
    </location>
</feature>
<dbReference type="EMBL" id="JACKWZ010000040">
    <property type="protein sequence ID" value="KAF9419723.1"/>
    <property type="molecule type" value="Genomic_DNA"/>
</dbReference>
<feature type="domain" description="EGF-like" evidence="20">
    <location>
        <begin position="1631"/>
        <end position="1669"/>
    </location>
</feature>
<dbReference type="InterPro" id="IPR026823">
    <property type="entry name" value="cEGF"/>
</dbReference>
<comment type="similarity">
    <text evidence="3">Belongs to the fibulin family.</text>
</comment>
<evidence type="ECO:0000313" key="22">
    <source>
        <dbReference type="Proteomes" id="UP000648187"/>
    </source>
</evidence>
<feature type="domain" description="EGF-like" evidence="20">
    <location>
        <begin position="1717"/>
        <end position="1755"/>
    </location>
</feature>
<dbReference type="PROSITE" id="PS50026">
    <property type="entry name" value="EGF_3"/>
    <property type="match status" value="22"/>
</dbReference>
<dbReference type="InterPro" id="IPR000742">
    <property type="entry name" value="EGF"/>
</dbReference>
<dbReference type="FunFam" id="2.10.25.10:FF:000014">
    <property type="entry name" value="Latent-transforming growth factor beta-binding protein 3"/>
    <property type="match status" value="3"/>
</dbReference>
<keyword evidence="10" id="KW-0677">Repeat</keyword>
<evidence type="ECO:0000256" key="13">
    <source>
        <dbReference type="ARBA" id="ARBA00023136"/>
    </source>
</evidence>
<keyword evidence="4" id="KW-0964">Secreted</keyword>
<keyword evidence="9 19" id="KW-0732">Signal</keyword>
<feature type="region of interest" description="Disordered" evidence="18">
    <location>
        <begin position="772"/>
        <end position="797"/>
    </location>
</feature>
<evidence type="ECO:0000256" key="12">
    <source>
        <dbReference type="ARBA" id="ARBA00022989"/>
    </source>
</evidence>
<keyword evidence="5" id="KW-0272">Extracellular matrix</keyword>
<dbReference type="Gene3D" id="2.10.25.10">
    <property type="entry name" value="Laminin"/>
    <property type="match status" value="37"/>
</dbReference>
<accession>A0A835GLC4</accession>
<evidence type="ECO:0000256" key="8">
    <source>
        <dbReference type="ARBA" id="ARBA00022692"/>
    </source>
</evidence>
<feature type="compositionally biased region" description="Pro residues" evidence="18">
    <location>
        <begin position="590"/>
        <end position="615"/>
    </location>
</feature>
<feature type="domain" description="EGF-like" evidence="20">
    <location>
        <begin position="2059"/>
        <end position="2097"/>
    </location>
</feature>
<dbReference type="InterPro" id="IPR018097">
    <property type="entry name" value="EGF_Ca-bd_CS"/>
</dbReference>
<evidence type="ECO:0000256" key="6">
    <source>
        <dbReference type="ARBA" id="ARBA00022536"/>
    </source>
</evidence>
<feature type="domain" description="EGF-like" evidence="20">
    <location>
        <begin position="2188"/>
        <end position="2226"/>
    </location>
</feature>
<dbReference type="InterPro" id="IPR001881">
    <property type="entry name" value="EGF-like_Ca-bd_dom"/>
</dbReference>
<dbReference type="Pfam" id="PF22914">
    <property type="entry name" value="Fibulin_C"/>
    <property type="match status" value="2"/>
</dbReference>
<feature type="domain" description="EGF-like" evidence="20">
    <location>
        <begin position="1802"/>
        <end position="1840"/>
    </location>
</feature>
<comment type="caution">
    <text evidence="21">The sequence shown here is derived from an EMBL/GenBank/DDBJ whole genome shotgun (WGS) entry which is preliminary data.</text>
</comment>
<keyword evidence="13" id="KW-0472">Membrane</keyword>
<feature type="domain" description="EGF-like" evidence="20">
    <location>
        <begin position="2016"/>
        <end position="2051"/>
    </location>
</feature>
<evidence type="ECO:0000256" key="19">
    <source>
        <dbReference type="SAM" id="SignalP"/>
    </source>
</evidence>
<dbReference type="FunFam" id="2.10.25.10:FF:000202">
    <property type="entry name" value="Multiple epidermal growth factor-like domains 8"/>
    <property type="match status" value="1"/>
</dbReference>
<dbReference type="PROSITE" id="PS01186">
    <property type="entry name" value="EGF_2"/>
    <property type="match status" value="5"/>
</dbReference>
<feature type="domain" description="EGF-like" evidence="20">
    <location>
        <begin position="1352"/>
        <end position="1390"/>
    </location>
</feature>
<protein>
    <recommendedName>
        <fullName evidence="20">EGF-like domain-containing protein</fullName>
    </recommendedName>
</protein>
<evidence type="ECO:0000256" key="3">
    <source>
        <dbReference type="ARBA" id="ARBA00006127"/>
    </source>
</evidence>
<dbReference type="InterPro" id="IPR055088">
    <property type="entry name" value="Fibulin_C"/>
</dbReference>
<evidence type="ECO:0000259" key="20">
    <source>
        <dbReference type="PROSITE" id="PS50026"/>
    </source>
</evidence>
<name>A0A835GLC4_SPOEX</name>
<evidence type="ECO:0000256" key="10">
    <source>
        <dbReference type="ARBA" id="ARBA00022737"/>
    </source>
</evidence>
<feature type="region of interest" description="Disordered" evidence="18">
    <location>
        <begin position="533"/>
        <end position="638"/>
    </location>
</feature>
<sequence length="2515" mass="277030">MNIYKKPLFKILVLIFVVAHPRYPKMIKKKNKFETHRLKQCVYLRIPHLALSSSEELEVTDTCCAHGESAAVTAPTCAGITPPEDIEPEQMTVCVAAISSCCEKQLKLKESCASGMKLAAAKKCSYADSDIGSSCCEECSLGKWTGESQGKGGCGPAPSSEGISPSTALRKGAYHQCCVEAAETPETTTEKKPESTTEKKIEVTTEKKVEKQKCQKDSCEHECSDEDGVVRCSCREGFRLQDDKKSCKAEDTVCHNTPGAFKCVSIKKRDVGLSCPPGFKRNLINQVCDDINECQMPRPPCPKYLCENTIGGYKCAGKSGKPFTETVPGAVTEATVSSTASPKNDICPPGFRAGPDDECIDIDECGERLDDCQRLSQHCINTHGAFFCQDHVSKRCAPGFKVNSATGICEDIDECEESSEEVCKRTEVCINLPGAYNCKSKISTLPKLTPKICQEGTRLSSGGSICEDIDECREGTHLCDQFQNCINTYGGHECRCKNGFELDSSSGSCVDIDECALKLDNCASGLHCLNLLGPATTSSTTTVRTPRRPDYYPRRPYPRRPEVSTRKPLPPYRPDNSEPTPDVPNDRRPLPPYRPPNSRPSRPETPPTRPEPTPEVPDDRRTNEIGEGKPKDETPDFNINDLHCLDGYEKDAAGNCVDTDECALGQHACKNTEVCMNRPGGYICEFATPEWGYTPARPSLPERPDRPDRPERPDRRYPPISCELGFTFDNSAGKCVDIDECATNQASCSALEDCINVEGGYRCECGRRCRGDDRSTYSPAPTSSTPRPSSAPSNEGRNVITVGAQYGQRGPYSPRPTYTRLPDVGALVASCPWGYKLTPEKRCYDIDECARNISECGPDQRCENFYGGYSCQCPAGHRLVGQNMCEDINECMHGNPCAYNADCLNTWGSYRCECRAGFRNAPSNDKVCVDVDECSETPGICSQGCSNTWGSYRCYCKRGYRLDDDNKTCVDVNECEEFSLVRLRGKLCGGECVNEPGSYRCACPAGYRLSEDSRSCIDIDECETGEARCAHSSDAGYVCQNTRGSYHCHHIDCPPGYKLESKHRCVRVQRACQVGDWTCLQQPSTYSYNFITFVANIYLPSGSVDLFTMHGPSWRESLVSFEMRMISVQASPGIQPADLRCFDMRPSGNICVISLLCSLQGPQVVELELTMSLYQRTMFAGSAVARLVVIVSHGLPDASHYDFRQCASNFEYKLRTKNNCNPKPLSSPDGLKVAHGENLSTTPPTCTGVPGSEDGTSCQKAFKKNDAEFSCPTGFKWNLDNQRCEDINECQLPRPPCVKYLCENTNGGYKCAGKPNDQFTEEEATKPNPNFMPNGVCPHGTRLSSGGSICEDIDECRDGTHTCDQLQDCINAYGGHECRCKHGYELDFSSGSCVDIDECALNQDICSNGLECLNLLGSFTCINGITTTTTISPSKDNYSQEPAWDCEDGYERGDTGNCHDIDECLNGTHTCDQLQDCVNTPGGHLCRCKHGYQLDSSSGSCVDIDECRDGTHTCDQHQDCVNTPGGHVCRCKQGFELDFSASSCGDIDECRFGNHDCDRLQDCVNTPGGYECHCKRGFQLNTSSGSCVDIDECRNGTHTCDQLQDCVNSHGGYECRCKNGFELNLYGSCVDIDECRDGTHTCDQHQDCVNTPGGHVCRCKQGFELDFSASSCADIDECRDSTHTCDQHQDCVNTPGGHVCRCKQGFELDFSASSCADIDECRFGNHDCDRLQDCVNTPGGYECHCKHGFQLNTSSGSCVDIDECHNGTHTCDQLQDCVNTHGGYECQCKNGFKLNSYGSCVDIDECRDGTHTCDQHQDCVNTHGGHVCRCKQGFELDFSARSCGDIDECRFGNHDCDRLQDCVNTPGGYECHCKHGFQLNTSSGSCEDIDECRNGTHTCDQLQDCVNTHGGYECRCKHGFELNSYGTCVDIDECGFGNHDCDRLQDCVNTLGGHVCRCKQGYELDFSASSCADIDECRNGTHTCDQLQDCVNTPGGYECRCKHGFQLNSSFGPCVDINECRDGTHACDHFQNCVNTFGGYECRCKHGFEHDPLSGSCVDIDECRDGTHTCDLHQNCINTQGGYECRCKHGFELNSSSGSCVDIDECRDGTHTCDQLQDCVNTPGGHVCRCKHGFEHDFSSGSCADINECRDGSHTCGQLQNCVNTFGGHECRCKHGFELDPSFGSCIDIDECRNGTHACDQLQVCVNTPGGYVCQCKHGFQLETSSGSCIDIDECGDGTNACDQLQDCVNTPGGYVCQCKQGFELDSSSRYCVDVDECTLNQHNCTDGQECENLPGSFTCTDTSITNTEFPSIGLQPTCPKGYMVTNMQCNDIDECETGEALCPYHTDPSYVCKNTHGSYYCHHITCPPGYKLDSKRKICVKQQNYCQVGHWNCSEQPDVYCYKFFNFVANIDLPFGKVDFYEMPSPFHSWHVMFSKAKYHLRIVSVNASPGVQPVNLRCFNTRESFNAGVVSLECSLPGPQVIELELRRYIIKFSKVTSITAVRLFVIISQYGF</sequence>
<feature type="compositionally biased region" description="Basic and acidic residues" evidence="18">
    <location>
        <begin position="700"/>
        <end position="717"/>
    </location>
</feature>
<dbReference type="PANTHER" id="PTHR24034">
    <property type="entry name" value="EGF-LIKE DOMAIN-CONTAINING PROTEIN"/>
    <property type="match status" value="1"/>
</dbReference>
<feature type="domain" description="EGF-like" evidence="20">
    <location>
        <begin position="1503"/>
        <end position="1541"/>
    </location>
</feature>
<evidence type="ECO:0000256" key="15">
    <source>
        <dbReference type="ARBA" id="ARBA00023170"/>
    </source>
</evidence>
<dbReference type="FunFam" id="2.10.25.10:FF:000038">
    <property type="entry name" value="Fibrillin 2"/>
    <property type="match status" value="17"/>
</dbReference>
<proteinExistence type="inferred from homology"/>
<feature type="domain" description="EGF-like" evidence="20">
    <location>
        <begin position="1674"/>
        <end position="1712"/>
    </location>
</feature>
<comment type="subcellular location">
    <subcellularLocation>
        <location evidence="1">Membrane</location>
        <topology evidence="1">Single-pass type I membrane protein</topology>
    </subcellularLocation>
    <subcellularLocation>
        <location evidence="2">Secreted</location>
        <location evidence="2">Extracellular space</location>
        <location evidence="2">Extracellular matrix</location>
    </subcellularLocation>
</comment>
<feature type="domain" description="EGF-like" evidence="20">
    <location>
        <begin position="2102"/>
        <end position="2140"/>
    </location>
</feature>
<keyword evidence="15" id="KW-0675">Receptor</keyword>
<feature type="domain" description="EGF-like" evidence="20">
    <location>
        <begin position="1930"/>
        <end position="1968"/>
    </location>
</feature>
<dbReference type="FunFam" id="2.10.25.10:FF:000009">
    <property type="entry name" value="Low-density lipoprotein receptor isoform 1"/>
    <property type="match status" value="1"/>
</dbReference>
<dbReference type="Pfam" id="PF07645">
    <property type="entry name" value="EGF_CA"/>
    <property type="match status" value="33"/>
</dbReference>
<reference evidence="21" key="1">
    <citation type="submission" date="2020-08" db="EMBL/GenBank/DDBJ databases">
        <title>Spodoptera exigua strain:BAW_Kor-Di-RS1 Genome sequencing and assembly.</title>
        <authorList>
            <person name="Kim J."/>
            <person name="Nam H.Y."/>
            <person name="Kwon M."/>
            <person name="Choi J.H."/>
            <person name="Cho S.R."/>
            <person name="Kim G.-H."/>
        </authorList>
    </citation>
    <scope>NUCLEOTIDE SEQUENCE</scope>
    <source>
        <strain evidence="21">BAW_Kor-Di-RS1</strain>
        <tissue evidence="21">Whole-body</tissue>
    </source>
</reference>
<evidence type="ECO:0000256" key="7">
    <source>
        <dbReference type="ARBA" id="ARBA00022583"/>
    </source>
</evidence>
<dbReference type="CDD" id="cd00054">
    <property type="entry name" value="EGF_CA"/>
    <property type="match status" value="7"/>
</dbReference>
<dbReference type="GO" id="GO:0016020">
    <property type="term" value="C:membrane"/>
    <property type="evidence" value="ECO:0007669"/>
    <property type="project" value="UniProtKB-SubCell"/>
</dbReference>
<feature type="domain" description="EGF-like" evidence="20">
    <location>
        <begin position="1546"/>
        <end position="1584"/>
    </location>
</feature>
<evidence type="ECO:0000313" key="21">
    <source>
        <dbReference type="EMBL" id="KAF9419723.1"/>
    </source>
</evidence>
<dbReference type="SUPFAM" id="SSF57184">
    <property type="entry name" value="Growth factor receptor domain"/>
    <property type="match status" value="12"/>
</dbReference>
<feature type="compositionally biased region" description="Basic and acidic residues" evidence="18">
    <location>
        <begin position="547"/>
        <end position="565"/>
    </location>
</feature>
<evidence type="ECO:0000256" key="9">
    <source>
        <dbReference type="ARBA" id="ARBA00022729"/>
    </source>
</evidence>
<dbReference type="PROSITE" id="PS01187">
    <property type="entry name" value="EGF_CA"/>
    <property type="match status" value="8"/>
</dbReference>
<feature type="domain" description="EGF-like" evidence="20">
    <location>
        <begin position="887"/>
        <end position="924"/>
    </location>
</feature>
<keyword evidence="14" id="KW-1015">Disulfide bond</keyword>
<evidence type="ECO:0000256" key="11">
    <source>
        <dbReference type="ARBA" id="ARBA00022837"/>
    </source>
</evidence>
<feature type="region of interest" description="Disordered" evidence="18">
    <location>
        <begin position="693"/>
        <end position="718"/>
    </location>
</feature>
<gene>
    <name evidence="21" type="ORF">HW555_003842</name>
</gene>
<feature type="compositionally biased region" description="Basic and acidic residues" evidence="18">
    <location>
        <begin position="617"/>
        <end position="634"/>
    </location>
</feature>
<evidence type="ECO:0000256" key="1">
    <source>
        <dbReference type="ARBA" id="ARBA00004479"/>
    </source>
</evidence>
<feature type="domain" description="EGF-like" evidence="20">
    <location>
        <begin position="1888"/>
        <end position="1929"/>
    </location>
</feature>
<evidence type="ECO:0000256" key="14">
    <source>
        <dbReference type="ARBA" id="ARBA00023157"/>
    </source>
</evidence>
<evidence type="ECO:0000256" key="18">
    <source>
        <dbReference type="SAM" id="MobiDB-lite"/>
    </source>
</evidence>
<dbReference type="InterPro" id="IPR049883">
    <property type="entry name" value="NOTCH1_EGF-like"/>
</dbReference>
<dbReference type="FunFam" id="2.10.25.10:FF:000240">
    <property type="entry name" value="Vitamin K-dependent protein S"/>
    <property type="match status" value="1"/>
</dbReference>
<dbReference type="SMART" id="SM00179">
    <property type="entry name" value="EGF_CA"/>
    <property type="match status" value="36"/>
</dbReference>
<dbReference type="PROSITE" id="PS00010">
    <property type="entry name" value="ASX_HYDROXYL"/>
    <property type="match status" value="14"/>
</dbReference>
<feature type="domain" description="EGF-like" evidence="20">
    <location>
        <begin position="1760"/>
        <end position="1801"/>
    </location>
</feature>
<dbReference type="Proteomes" id="UP000648187">
    <property type="component" value="Unassembled WGS sequence"/>
</dbReference>
<comment type="caution">
    <text evidence="17">Lacks conserved residue(s) required for the propagation of feature annotation.</text>
</comment>
<dbReference type="InterPro" id="IPR050751">
    <property type="entry name" value="ECM_structural_protein"/>
</dbReference>
<feature type="chain" id="PRO_5032522394" description="EGF-like domain-containing protein" evidence="19">
    <location>
        <begin position="22"/>
        <end position="2515"/>
    </location>
</feature>
<keyword evidence="7" id="KW-0254">Endocytosis</keyword>
<keyword evidence="11" id="KW-0106">Calcium</keyword>
<dbReference type="InterPro" id="IPR000152">
    <property type="entry name" value="EGF-type_Asp/Asn_hydroxyl_site"/>
</dbReference>
<feature type="domain" description="EGF-like" evidence="20">
    <location>
        <begin position="468"/>
        <end position="506"/>
    </location>
</feature>
<feature type="domain" description="EGF-like" evidence="20">
    <location>
        <begin position="1460"/>
        <end position="1498"/>
    </location>
</feature>
<keyword evidence="16" id="KW-0325">Glycoprotein</keyword>
<feature type="domain" description="EGF-like" evidence="20">
    <location>
        <begin position="1845"/>
        <end position="1883"/>
    </location>
</feature>
<feature type="domain" description="EGF-like" evidence="20">
    <location>
        <begin position="1973"/>
        <end position="2011"/>
    </location>
</feature>
<feature type="domain" description="EGF-like" evidence="20">
    <location>
        <begin position="845"/>
        <end position="886"/>
    </location>
</feature>
<evidence type="ECO:0000256" key="4">
    <source>
        <dbReference type="ARBA" id="ARBA00022525"/>
    </source>
</evidence>
<dbReference type="SMART" id="SM00181">
    <property type="entry name" value="EGF"/>
    <property type="match status" value="29"/>
</dbReference>
<dbReference type="GO" id="GO:0048731">
    <property type="term" value="P:system development"/>
    <property type="evidence" value="ECO:0007669"/>
    <property type="project" value="UniProtKB-ARBA"/>
</dbReference>
<dbReference type="GO" id="GO:0048513">
    <property type="term" value="P:animal organ development"/>
    <property type="evidence" value="ECO:0007669"/>
    <property type="project" value="UniProtKB-ARBA"/>
</dbReference>
<feature type="compositionally biased region" description="Low complexity" evidence="18">
    <location>
        <begin position="776"/>
        <end position="793"/>
    </location>
</feature>
<organism evidence="21 22">
    <name type="scientific">Spodoptera exigua</name>
    <name type="common">Beet armyworm</name>
    <name type="synonym">Noctua fulgens</name>
    <dbReference type="NCBI Taxonomy" id="7107"/>
    <lineage>
        <taxon>Eukaryota</taxon>
        <taxon>Metazoa</taxon>
        <taxon>Ecdysozoa</taxon>
        <taxon>Arthropoda</taxon>
        <taxon>Hexapoda</taxon>
        <taxon>Insecta</taxon>
        <taxon>Pterygota</taxon>
        <taxon>Neoptera</taxon>
        <taxon>Endopterygota</taxon>
        <taxon>Lepidoptera</taxon>
        <taxon>Glossata</taxon>
        <taxon>Ditrysia</taxon>
        <taxon>Noctuoidea</taxon>
        <taxon>Noctuidae</taxon>
        <taxon>Amphipyrinae</taxon>
        <taxon>Spodoptera</taxon>
    </lineage>
</organism>
<dbReference type="FunFam" id="2.10.25.10:FF:000005">
    <property type="entry name" value="Fibrillin 2"/>
    <property type="match status" value="1"/>
</dbReference>
<evidence type="ECO:0000256" key="2">
    <source>
        <dbReference type="ARBA" id="ARBA00004498"/>
    </source>
</evidence>
<dbReference type="InterPro" id="IPR009030">
    <property type="entry name" value="Growth_fac_rcpt_cys_sf"/>
</dbReference>
<keyword evidence="12" id="KW-1133">Transmembrane helix</keyword>
<dbReference type="SUPFAM" id="SSF57196">
    <property type="entry name" value="EGF/Laminin"/>
    <property type="match status" value="3"/>
</dbReference>